<evidence type="ECO:0000313" key="2">
    <source>
        <dbReference type="EMBL" id="KAJ3432465.1"/>
    </source>
</evidence>
<gene>
    <name evidence="2" type="ORF">M0812_21406</name>
</gene>
<dbReference type="AlphaFoldDB" id="A0AAV7YVM4"/>
<accession>A0AAV7YVM4</accession>
<name>A0AAV7YVM4_9EUKA</name>
<sequence>MAEWDVAIVLIGVRFPDSGRALSKINQKKTDKKKPKNSIISTSRKFIIAFFSLTKERTKTRTETKTNTNTKTKTKAKTKYPNPDY</sequence>
<evidence type="ECO:0000256" key="1">
    <source>
        <dbReference type="SAM" id="MobiDB-lite"/>
    </source>
</evidence>
<feature type="region of interest" description="Disordered" evidence="1">
    <location>
        <begin position="58"/>
        <end position="85"/>
    </location>
</feature>
<comment type="caution">
    <text evidence="2">The sequence shown here is derived from an EMBL/GenBank/DDBJ whole genome shotgun (WGS) entry which is preliminary data.</text>
</comment>
<organism evidence="2 3">
    <name type="scientific">Anaeramoeba flamelloides</name>
    <dbReference type="NCBI Taxonomy" id="1746091"/>
    <lineage>
        <taxon>Eukaryota</taxon>
        <taxon>Metamonada</taxon>
        <taxon>Anaeramoebidae</taxon>
        <taxon>Anaeramoeba</taxon>
    </lineage>
</organism>
<dbReference type="Proteomes" id="UP001146793">
    <property type="component" value="Unassembled WGS sequence"/>
</dbReference>
<reference evidence="2" key="1">
    <citation type="submission" date="2022-08" db="EMBL/GenBank/DDBJ databases">
        <title>Novel sulphate-reducing endosymbionts in the free-living metamonad Anaeramoeba.</title>
        <authorList>
            <person name="Jerlstrom-Hultqvist J."/>
            <person name="Cepicka I."/>
            <person name="Gallot-Lavallee L."/>
            <person name="Salas-Leiva D."/>
            <person name="Curtis B.A."/>
            <person name="Zahonova K."/>
            <person name="Pipaliya S."/>
            <person name="Dacks J."/>
            <person name="Roger A.J."/>
        </authorList>
    </citation>
    <scope>NUCLEOTIDE SEQUENCE</scope>
    <source>
        <strain evidence="2">Busselton2</strain>
    </source>
</reference>
<evidence type="ECO:0000313" key="3">
    <source>
        <dbReference type="Proteomes" id="UP001146793"/>
    </source>
</evidence>
<proteinExistence type="predicted"/>
<dbReference type="EMBL" id="JANTQA010000047">
    <property type="protein sequence ID" value="KAJ3432465.1"/>
    <property type="molecule type" value="Genomic_DNA"/>
</dbReference>
<protein>
    <submittedName>
        <fullName evidence="2">Uncharacterized protein</fullName>
    </submittedName>
</protein>